<dbReference type="EMBL" id="MU266736">
    <property type="protein sequence ID" value="KAH7918778.1"/>
    <property type="molecule type" value="Genomic_DNA"/>
</dbReference>
<evidence type="ECO:0000313" key="1">
    <source>
        <dbReference type="EMBL" id="KAH7918778.1"/>
    </source>
</evidence>
<organism evidence="1 2">
    <name type="scientific">Leucogyrophana mollusca</name>
    <dbReference type="NCBI Taxonomy" id="85980"/>
    <lineage>
        <taxon>Eukaryota</taxon>
        <taxon>Fungi</taxon>
        <taxon>Dikarya</taxon>
        <taxon>Basidiomycota</taxon>
        <taxon>Agaricomycotina</taxon>
        <taxon>Agaricomycetes</taxon>
        <taxon>Agaricomycetidae</taxon>
        <taxon>Boletales</taxon>
        <taxon>Boletales incertae sedis</taxon>
        <taxon>Leucogyrophana</taxon>
    </lineage>
</organism>
<name>A0ACB8B1R1_9AGAM</name>
<gene>
    <name evidence="1" type="ORF">BV22DRAFT_1041518</name>
</gene>
<reference evidence="1" key="1">
    <citation type="journal article" date="2021" name="New Phytol.">
        <title>Evolutionary innovations through gain and loss of genes in the ectomycorrhizal Boletales.</title>
        <authorList>
            <person name="Wu G."/>
            <person name="Miyauchi S."/>
            <person name="Morin E."/>
            <person name="Kuo A."/>
            <person name="Drula E."/>
            <person name="Varga T."/>
            <person name="Kohler A."/>
            <person name="Feng B."/>
            <person name="Cao Y."/>
            <person name="Lipzen A."/>
            <person name="Daum C."/>
            <person name="Hundley H."/>
            <person name="Pangilinan J."/>
            <person name="Johnson J."/>
            <person name="Barry K."/>
            <person name="LaButti K."/>
            <person name="Ng V."/>
            <person name="Ahrendt S."/>
            <person name="Min B."/>
            <person name="Choi I.G."/>
            <person name="Park H."/>
            <person name="Plett J.M."/>
            <person name="Magnuson J."/>
            <person name="Spatafora J.W."/>
            <person name="Nagy L.G."/>
            <person name="Henrissat B."/>
            <person name="Grigoriev I.V."/>
            <person name="Yang Z.L."/>
            <person name="Xu J."/>
            <person name="Martin F.M."/>
        </authorList>
    </citation>
    <scope>NUCLEOTIDE SEQUENCE</scope>
    <source>
        <strain evidence="1">KUC20120723A-06</strain>
    </source>
</reference>
<keyword evidence="2" id="KW-1185">Reference proteome</keyword>
<accession>A0ACB8B1R1</accession>
<dbReference type="Proteomes" id="UP000790709">
    <property type="component" value="Unassembled WGS sequence"/>
</dbReference>
<proteinExistence type="predicted"/>
<evidence type="ECO:0000313" key="2">
    <source>
        <dbReference type="Proteomes" id="UP000790709"/>
    </source>
</evidence>
<protein>
    <submittedName>
        <fullName evidence="1">Uncharacterized protein</fullName>
    </submittedName>
</protein>
<sequence length="126" mass="12835">MSSPPPTPAARPSRATWRNLCFTRQPIHSTNRIRNRARAIGGGVCGSILKVLNAGPAAGAGAQRHVTVSSPCAASSGAAGGPGRGADGAGSAANSPSLVESTSSWISERENDGDRERDITEQASKK</sequence>
<comment type="caution">
    <text evidence="1">The sequence shown here is derived from an EMBL/GenBank/DDBJ whole genome shotgun (WGS) entry which is preliminary data.</text>
</comment>